<comment type="caution">
    <text evidence="8">The sequence shown here is derived from an EMBL/GenBank/DDBJ whole genome shotgun (WGS) entry which is preliminary data.</text>
</comment>
<organism evidence="8 9">
    <name type="scientific">Mikania micrantha</name>
    <name type="common">bitter vine</name>
    <dbReference type="NCBI Taxonomy" id="192012"/>
    <lineage>
        <taxon>Eukaryota</taxon>
        <taxon>Viridiplantae</taxon>
        <taxon>Streptophyta</taxon>
        <taxon>Embryophyta</taxon>
        <taxon>Tracheophyta</taxon>
        <taxon>Spermatophyta</taxon>
        <taxon>Magnoliopsida</taxon>
        <taxon>eudicotyledons</taxon>
        <taxon>Gunneridae</taxon>
        <taxon>Pentapetalae</taxon>
        <taxon>asterids</taxon>
        <taxon>campanulids</taxon>
        <taxon>Asterales</taxon>
        <taxon>Asteraceae</taxon>
        <taxon>Asteroideae</taxon>
        <taxon>Heliantheae alliance</taxon>
        <taxon>Eupatorieae</taxon>
        <taxon>Mikania</taxon>
    </lineage>
</organism>
<keyword evidence="9" id="KW-1185">Reference proteome</keyword>
<comment type="subcellular location">
    <subcellularLocation>
        <location evidence="1">Nucleus</location>
    </subcellularLocation>
</comment>
<dbReference type="PANTHER" id="PTHR45764">
    <property type="entry name" value="BZIP TRANSCRIPTION FACTOR 44"/>
    <property type="match status" value="1"/>
</dbReference>
<evidence type="ECO:0000256" key="4">
    <source>
        <dbReference type="ARBA" id="ARBA00023163"/>
    </source>
</evidence>
<dbReference type="GO" id="GO:0045893">
    <property type="term" value="P:positive regulation of DNA-templated transcription"/>
    <property type="evidence" value="ECO:0007669"/>
    <property type="project" value="TreeGrafter"/>
</dbReference>
<reference evidence="8 9" key="1">
    <citation type="submission" date="2019-05" db="EMBL/GenBank/DDBJ databases">
        <title>Mikania micrantha, genome provides insights into the molecular mechanism of rapid growth.</title>
        <authorList>
            <person name="Liu B."/>
        </authorList>
    </citation>
    <scope>NUCLEOTIDE SEQUENCE [LARGE SCALE GENOMIC DNA]</scope>
    <source>
        <strain evidence="8">NLD-2019</strain>
        <tissue evidence="8">Leaf</tissue>
    </source>
</reference>
<dbReference type="SMART" id="SM00338">
    <property type="entry name" value="BRLZ"/>
    <property type="match status" value="1"/>
</dbReference>
<dbReference type="Pfam" id="PF00170">
    <property type="entry name" value="bZIP_1"/>
    <property type="match status" value="1"/>
</dbReference>
<dbReference type="Proteomes" id="UP000326396">
    <property type="component" value="Unassembled WGS sequence"/>
</dbReference>
<protein>
    <recommendedName>
        <fullName evidence="7">BZIP domain-containing protein</fullName>
    </recommendedName>
</protein>
<feature type="compositionally biased region" description="Low complexity" evidence="6">
    <location>
        <begin position="1"/>
        <end position="12"/>
    </location>
</feature>
<keyword evidence="2" id="KW-0805">Transcription regulation</keyword>
<feature type="domain" description="BZIP" evidence="7">
    <location>
        <begin position="40"/>
        <end position="103"/>
    </location>
</feature>
<feature type="compositionally biased region" description="Low complexity" evidence="6">
    <location>
        <begin position="20"/>
        <end position="29"/>
    </location>
</feature>
<evidence type="ECO:0000256" key="2">
    <source>
        <dbReference type="ARBA" id="ARBA00023015"/>
    </source>
</evidence>
<dbReference type="GO" id="GO:0000976">
    <property type="term" value="F:transcription cis-regulatory region binding"/>
    <property type="evidence" value="ECO:0007669"/>
    <property type="project" value="TreeGrafter"/>
</dbReference>
<dbReference type="AlphaFoldDB" id="A0A5N6LDY5"/>
<proteinExistence type="predicted"/>
<dbReference type="GO" id="GO:0005634">
    <property type="term" value="C:nucleus"/>
    <property type="evidence" value="ECO:0007669"/>
    <property type="project" value="UniProtKB-SubCell"/>
</dbReference>
<accession>A0A5N6LDY5</accession>
<evidence type="ECO:0000256" key="1">
    <source>
        <dbReference type="ARBA" id="ARBA00004123"/>
    </source>
</evidence>
<sequence>MASSSDTTITSSGGSGLGSGSSSCLIRSSGSKEDLQHLMDQKKKNRMISNRESARRSRKRKQKQLDDLETQLSQLRKQNNQMISSVNITTQHYMNVETENQVLQAQVAELSHQLRSLNEIIDFMYGGCGFSDEQYCNSSNSISNSFSGAEFADELLINSLCYGYVNQPILASADMFMY</sequence>
<dbReference type="InterPro" id="IPR045314">
    <property type="entry name" value="bZIP_plant_GBF1"/>
</dbReference>
<dbReference type="GO" id="GO:0003700">
    <property type="term" value="F:DNA-binding transcription factor activity"/>
    <property type="evidence" value="ECO:0007669"/>
    <property type="project" value="InterPro"/>
</dbReference>
<dbReference type="PANTHER" id="PTHR45764:SF72">
    <property type="entry name" value="BASIC LEUCINE-ZIPPER 2-RELATED"/>
    <property type="match status" value="1"/>
</dbReference>
<dbReference type="CDD" id="cd14702">
    <property type="entry name" value="bZIP_plant_GBF1"/>
    <property type="match status" value="1"/>
</dbReference>
<keyword evidence="4" id="KW-0804">Transcription</keyword>
<evidence type="ECO:0000313" key="9">
    <source>
        <dbReference type="Proteomes" id="UP000326396"/>
    </source>
</evidence>
<evidence type="ECO:0000313" key="8">
    <source>
        <dbReference type="EMBL" id="KAD0741470.1"/>
    </source>
</evidence>
<dbReference type="GO" id="GO:0046982">
    <property type="term" value="F:protein heterodimerization activity"/>
    <property type="evidence" value="ECO:0007669"/>
    <property type="project" value="UniProtKB-ARBA"/>
</dbReference>
<feature type="compositionally biased region" description="Basic and acidic residues" evidence="6">
    <location>
        <begin position="30"/>
        <end position="42"/>
    </location>
</feature>
<evidence type="ECO:0000259" key="7">
    <source>
        <dbReference type="PROSITE" id="PS50217"/>
    </source>
</evidence>
<feature type="region of interest" description="Disordered" evidence="6">
    <location>
        <begin position="1"/>
        <end position="65"/>
    </location>
</feature>
<evidence type="ECO:0000256" key="6">
    <source>
        <dbReference type="SAM" id="MobiDB-lite"/>
    </source>
</evidence>
<dbReference type="SUPFAM" id="SSF57959">
    <property type="entry name" value="Leucine zipper domain"/>
    <property type="match status" value="1"/>
</dbReference>
<dbReference type="PROSITE" id="PS00036">
    <property type="entry name" value="BZIP_BASIC"/>
    <property type="match status" value="1"/>
</dbReference>
<dbReference type="InterPro" id="IPR004827">
    <property type="entry name" value="bZIP"/>
</dbReference>
<keyword evidence="3" id="KW-0238">DNA-binding</keyword>
<dbReference type="Gene3D" id="1.20.5.170">
    <property type="match status" value="1"/>
</dbReference>
<dbReference type="PROSITE" id="PS50217">
    <property type="entry name" value="BZIP"/>
    <property type="match status" value="1"/>
</dbReference>
<evidence type="ECO:0000256" key="3">
    <source>
        <dbReference type="ARBA" id="ARBA00023125"/>
    </source>
</evidence>
<dbReference type="FunFam" id="1.20.5.170:FF:000020">
    <property type="entry name" value="BZIP transcription factor"/>
    <property type="match status" value="1"/>
</dbReference>
<dbReference type="InterPro" id="IPR046347">
    <property type="entry name" value="bZIP_sf"/>
</dbReference>
<dbReference type="EMBL" id="SZYD01001431">
    <property type="protein sequence ID" value="KAD0741470.1"/>
    <property type="molecule type" value="Genomic_DNA"/>
</dbReference>
<gene>
    <name evidence="8" type="ORF">E3N88_43776</name>
</gene>
<keyword evidence="5" id="KW-0539">Nucleus</keyword>
<name>A0A5N6LDY5_9ASTR</name>
<dbReference type="OrthoDB" id="551672at2759"/>
<evidence type="ECO:0000256" key="5">
    <source>
        <dbReference type="ARBA" id="ARBA00023242"/>
    </source>
</evidence>